<feature type="region of interest" description="Disordered" evidence="1">
    <location>
        <begin position="251"/>
        <end position="295"/>
    </location>
</feature>
<keyword evidence="4" id="KW-1185">Reference proteome</keyword>
<evidence type="ECO:0000259" key="2">
    <source>
        <dbReference type="Pfam" id="PF11563"/>
    </source>
</evidence>
<dbReference type="GO" id="GO:0019825">
    <property type="term" value="F:oxygen binding"/>
    <property type="evidence" value="ECO:0007669"/>
    <property type="project" value="InterPro"/>
</dbReference>
<proteinExistence type="predicted"/>
<organism evidence="3 4">
    <name type="scientific">Massarina eburnea CBS 473.64</name>
    <dbReference type="NCBI Taxonomy" id="1395130"/>
    <lineage>
        <taxon>Eukaryota</taxon>
        <taxon>Fungi</taxon>
        <taxon>Dikarya</taxon>
        <taxon>Ascomycota</taxon>
        <taxon>Pezizomycotina</taxon>
        <taxon>Dothideomycetes</taxon>
        <taxon>Pleosporomycetidae</taxon>
        <taxon>Pleosporales</taxon>
        <taxon>Massarineae</taxon>
        <taxon>Massarinaceae</taxon>
        <taxon>Massarina</taxon>
    </lineage>
</organism>
<feature type="compositionally biased region" description="Polar residues" evidence="1">
    <location>
        <begin position="283"/>
        <end position="295"/>
    </location>
</feature>
<evidence type="ECO:0000256" key="1">
    <source>
        <dbReference type="SAM" id="MobiDB-lite"/>
    </source>
</evidence>
<evidence type="ECO:0000313" key="3">
    <source>
        <dbReference type="EMBL" id="KAF2636564.1"/>
    </source>
</evidence>
<dbReference type="Pfam" id="PF11563">
    <property type="entry name" value="Protoglobin"/>
    <property type="match status" value="1"/>
</dbReference>
<dbReference type="Gene3D" id="1.10.490.10">
    <property type="entry name" value="Globins"/>
    <property type="match status" value="1"/>
</dbReference>
<gene>
    <name evidence="3" type="ORF">P280DRAFT_145083</name>
</gene>
<dbReference type="InterPro" id="IPR044398">
    <property type="entry name" value="Globin-sensor_dom"/>
</dbReference>
<reference evidence="3" key="1">
    <citation type="journal article" date="2020" name="Stud. Mycol.">
        <title>101 Dothideomycetes genomes: a test case for predicting lifestyles and emergence of pathogens.</title>
        <authorList>
            <person name="Haridas S."/>
            <person name="Albert R."/>
            <person name="Binder M."/>
            <person name="Bloem J."/>
            <person name="Labutti K."/>
            <person name="Salamov A."/>
            <person name="Andreopoulos B."/>
            <person name="Baker S."/>
            <person name="Barry K."/>
            <person name="Bills G."/>
            <person name="Bluhm B."/>
            <person name="Cannon C."/>
            <person name="Castanera R."/>
            <person name="Culley D."/>
            <person name="Daum C."/>
            <person name="Ezra D."/>
            <person name="Gonzalez J."/>
            <person name="Henrissat B."/>
            <person name="Kuo A."/>
            <person name="Liang C."/>
            <person name="Lipzen A."/>
            <person name="Lutzoni F."/>
            <person name="Magnuson J."/>
            <person name="Mondo S."/>
            <person name="Nolan M."/>
            <person name="Ohm R."/>
            <person name="Pangilinan J."/>
            <person name="Park H.-J."/>
            <person name="Ramirez L."/>
            <person name="Alfaro M."/>
            <person name="Sun H."/>
            <person name="Tritt A."/>
            <person name="Yoshinaga Y."/>
            <person name="Zwiers L.-H."/>
            <person name="Turgeon B."/>
            <person name="Goodwin S."/>
            <person name="Spatafora J."/>
            <person name="Crous P."/>
            <person name="Grigoriev I."/>
        </authorList>
    </citation>
    <scope>NUCLEOTIDE SEQUENCE</scope>
    <source>
        <strain evidence="3">CBS 473.64</strain>
    </source>
</reference>
<dbReference type="PANTHER" id="PTHR42071:SF1">
    <property type="entry name" value="GLOBIN-SENSOR DOMAIN-CONTAINING PROTEIN"/>
    <property type="match status" value="1"/>
</dbReference>
<dbReference type="PANTHER" id="PTHR42071">
    <property type="entry name" value="PROTOGLOBIN DOMAIN-CONTAINING PROTEIN"/>
    <property type="match status" value="1"/>
</dbReference>
<dbReference type="AlphaFoldDB" id="A0A6A6RRB4"/>
<accession>A0A6A6RRB4</accession>
<dbReference type="OrthoDB" id="10027058at2759"/>
<name>A0A6A6RRB4_9PLEO</name>
<protein>
    <recommendedName>
        <fullName evidence="2">Globin-sensor domain-containing protein</fullName>
    </recommendedName>
</protein>
<sequence length="295" mass="33614">MSYSPYLPSGMRHVERRELYEDLGARLHYLQQFLEFGADDVKVLKANQAFIKKLIPTVSEIPFRKILKQDITAQALITRSTKEEPDLDEDDYNGPHSKNMKSRSMFVRWYLTKMNGDPTQANYWEYMNLVGAMHNGHQRRSPLNIDVIHFTMLLGFLQNTLNDAIINSMEVGLEHKADLVRAWSKLFWIQNDLFTKWHVSDGAQYDQQSEKATKLHPDSVFGGIQDDDGATVRCPFSSMARTREVETDSGEKVAYSYTTEEGVGMDRNSQSESLRLPKGQGIGSINSIATPPTLE</sequence>
<feature type="domain" description="Globin-sensor" evidence="2">
    <location>
        <begin position="25"/>
        <end position="202"/>
    </location>
</feature>
<dbReference type="InterPro" id="IPR012292">
    <property type="entry name" value="Globin/Proto"/>
</dbReference>
<dbReference type="Proteomes" id="UP000799753">
    <property type="component" value="Unassembled WGS sequence"/>
</dbReference>
<dbReference type="EMBL" id="MU006797">
    <property type="protein sequence ID" value="KAF2636564.1"/>
    <property type="molecule type" value="Genomic_DNA"/>
</dbReference>
<dbReference type="GO" id="GO:0020037">
    <property type="term" value="F:heme binding"/>
    <property type="evidence" value="ECO:0007669"/>
    <property type="project" value="InterPro"/>
</dbReference>
<evidence type="ECO:0000313" key="4">
    <source>
        <dbReference type="Proteomes" id="UP000799753"/>
    </source>
</evidence>